<dbReference type="GO" id="GO:0008206">
    <property type="term" value="P:bile acid metabolic process"/>
    <property type="evidence" value="ECO:0007669"/>
    <property type="project" value="UniProtKB-ARBA"/>
</dbReference>
<reference evidence="3 4" key="1">
    <citation type="submission" date="2016-11" db="EMBL/GenBank/DDBJ databases">
        <title>Complete genome sequencing of Virgibacillus halodenitrificans PDB-F2.</title>
        <authorList>
            <person name="Sun Z."/>
            <person name="Zhou Y."/>
            <person name="Li H."/>
        </authorList>
    </citation>
    <scope>NUCLEOTIDE SEQUENCE [LARGE SCALE GENOMIC DNA]</scope>
    <source>
        <strain evidence="3 4">PDB-F2</strain>
    </source>
</reference>
<evidence type="ECO:0000313" key="3">
    <source>
        <dbReference type="EMBL" id="APC49416.1"/>
    </source>
</evidence>
<dbReference type="AlphaFoldDB" id="A0AAC9J0N9"/>
<dbReference type="GeneID" id="71515712"/>
<dbReference type="Pfam" id="PF13561">
    <property type="entry name" value="adh_short_C2"/>
    <property type="match status" value="1"/>
</dbReference>
<name>A0AAC9J0N9_VIRHA</name>
<evidence type="ECO:0000256" key="1">
    <source>
        <dbReference type="ARBA" id="ARBA00006484"/>
    </source>
</evidence>
<dbReference type="Gene3D" id="3.40.50.720">
    <property type="entry name" value="NAD(P)-binding Rossmann-like Domain"/>
    <property type="match status" value="1"/>
</dbReference>
<dbReference type="PRINTS" id="PR00080">
    <property type="entry name" value="SDRFAMILY"/>
</dbReference>
<dbReference type="RefSeq" id="WP_071649465.1">
    <property type="nucleotide sequence ID" value="NZ_CP017962.1"/>
</dbReference>
<sequence length="263" mass="28432">MDLQLNGKSVIVTAGSNGLGKAMAKRFASEGARVVIASRNEENLKSAKAEISSETGNHHVDYVICDLTKSEDIKNLVLRVEELHGSIDVLVNNTGGPPAGDFDSMSDEDWQYAFELNVLSFVRTIRAVLPSMRRKRAGHIVNIASSSMKQPIDNLILSNTFRPGIAGLSKSLSQELGQDNILINTIGPGRIATDRVAHLDQSIAEKTGQSYEEVRRGAEQAIPLGRLGTPEEFSKMAIFLCSGANTYITGQSFLVDGGMIKTI</sequence>
<gene>
    <name evidence="3" type="ORF">BME96_14975</name>
</gene>
<dbReference type="FunFam" id="3.40.50.720:FF:000084">
    <property type="entry name" value="Short-chain dehydrogenase reductase"/>
    <property type="match status" value="1"/>
</dbReference>
<dbReference type="InterPro" id="IPR036291">
    <property type="entry name" value="NAD(P)-bd_dom_sf"/>
</dbReference>
<dbReference type="GO" id="GO:0016491">
    <property type="term" value="F:oxidoreductase activity"/>
    <property type="evidence" value="ECO:0007669"/>
    <property type="project" value="UniProtKB-KW"/>
</dbReference>
<dbReference type="Proteomes" id="UP000182945">
    <property type="component" value="Chromosome"/>
</dbReference>
<evidence type="ECO:0000313" key="4">
    <source>
        <dbReference type="Proteomes" id="UP000182945"/>
    </source>
</evidence>
<protein>
    <submittedName>
        <fullName evidence="3">3-oxoacyl-ACP reductase</fullName>
    </submittedName>
</protein>
<evidence type="ECO:0000256" key="2">
    <source>
        <dbReference type="ARBA" id="ARBA00023002"/>
    </source>
</evidence>
<comment type="similarity">
    <text evidence="1">Belongs to the short-chain dehydrogenases/reductases (SDR) family.</text>
</comment>
<keyword evidence="2" id="KW-0560">Oxidoreductase</keyword>
<dbReference type="InterPro" id="IPR050259">
    <property type="entry name" value="SDR"/>
</dbReference>
<dbReference type="InterPro" id="IPR002347">
    <property type="entry name" value="SDR_fam"/>
</dbReference>
<dbReference type="PANTHER" id="PTHR42879:SF6">
    <property type="entry name" value="NADPH-DEPENDENT REDUCTASE BACG"/>
    <property type="match status" value="1"/>
</dbReference>
<dbReference type="EMBL" id="CP017962">
    <property type="protein sequence ID" value="APC49416.1"/>
    <property type="molecule type" value="Genomic_DNA"/>
</dbReference>
<dbReference type="PANTHER" id="PTHR42879">
    <property type="entry name" value="3-OXOACYL-(ACYL-CARRIER-PROTEIN) REDUCTASE"/>
    <property type="match status" value="1"/>
</dbReference>
<dbReference type="CDD" id="cd05344">
    <property type="entry name" value="BKR_like_SDR_like"/>
    <property type="match status" value="1"/>
</dbReference>
<accession>A0AAC9J0N9</accession>
<dbReference type="SUPFAM" id="SSF51735">
    <property type="entry name" value="NAD(P)-binding Rossmann-fold domains"/>
    <property type="match status" value="1"/>
</dbReference>
<dbReference type="KEGG" id="vhl:BME96_14975"/>
<organism evidence="3 4">
    <name type="scientific">Virgibacillus halodenitrificans</name>
    <name type="common">Bacillus halodenitrificans</name>
    <dbReference type="NCBI Taxonomy" id="1482"/>
    <lineage>
        <taxon>Bacteria</taxon>
        <taxon>Bacillati</taxon>
        <taxon>Bacillota</taxon>
        <taxon>Bacilli</taxon>
        <taxon>Bacillales</taxon>
        <taxon>Bacillaceae</taxon>
        <taxon>Virgibacillus</taxon>
    </lineage>
</organism>
<proteinExistence type="inferred from homology"/>
<dbReference type="PRINTS" id="PR00081">
    <property type="entry name" value="GDHRDH"/>
</dbReference>